<dbReference type="GO" id="GO:0016324">
    <property type="term" value="C:apical plasma membrane"/>
    <property type="evidence" value="ECO:0007669"/>
    <property type="project" value="UniProtKB-SubCell"/>
</dbReference>
<dbReference type="InterPro" id="IPR003439">
    <property type="entry name" value="ABC_transporter-like_ATP-bd"/>
</dbReference>
<dbReference type="GO" id="GO:0015701">
    <property type="term" value="P:bicarbonate transport"/>
    <property type="evidence" value="ECO:0007669"/>
    <property type="project" value="TreeGrafter"/>
</dbReference>
<comment type="subcellular location">
    <subcellularLocation>
        <location evidence="2">Apical cell membrane</location>
        <topology evidence="2">Multi-pass membrane protein</topology>
    </subcellularLocation>
    <subcellularLocation>
        <location evidence="32">Cell membrane</location>
        <topology evidence="32">Multi-pass membrane protein</topology>
    </subcellularLocation>
    <subcellularLocation>
        <location evidence="4">Early endosome membrane</location>
        <topology evidence="4">Multi-pass membrane protein</topology>
    </subcellularLocation>
    <subcellularLocation>
        <location evidence="3">Endoplasmic reticulum membrane</location>
        <topology evidence="3">Multi-pass membrane protein</topology>
    </subcellularLocation>
    <subcellularLocation>
        <location evidence="1">Recycling endosome membrane</location>
        <topology evidence="1">Multi-pass membrane protein</topology>
    </subcellularLocation>
</comment>
<evidence type="ECO:0000256" key="15">
    <source>
        <dbReference type="ARBA" id="ARBA00022824"/>
    </source>
</evidence>
<dbReference type="InterPro" id="IPR050173">
    <property type="entry name" value="ABC_transporter_C-like"/>
</dbReference>
<keyword evidence="23" id="KW-0413">Isomerase</keyword>
<comment type="catalytic activity">
    <reaction evidence="31">
        <text>ATP + H2O = ADP + phosphate + H(+)</text>
        <dbReference type="Rhea" id="RHEA:13065"/>
        <dbReference type="ChEBI" id="CHEBI:15377"/>
        <dbReference type="ChEBI" id="CHEBI:15378"/>
        <dbReference type="ChEBI" id="CHEBI:30616"/>
        <dbReference type="ChEBI" id="CHEBI:43474"/>
        <dbReference type="ChEBI" id="CHEBI:456216"/>
    </reaction>
    <physiologicalReaction direction="left-to-right" evidence="31">
        <dbReference type="Rhea" id="RHEA:13066"/>
    </physiologicalReaction>
</comment>
<dbReference type="PROSITE" id="PS50893">
    <property type="entry name" value="ABC_TRANSPORTER_2"/>
    <property type="match status" value="1"/>
</dbReference>
<feature type="transmembrane region" description="Helical" evidence="32">
    <location>
        <begin position="1079"/>
        <end position="1097"/>
    </location>
</feature>
<dbReference type="GO" id="GO:0005524">
    <property type="term" value="F:ATP binding"/>
    <property type="evidence" value="ECO:0007669"/>
    <property type="project" value="UniProtKB-KW"/>
</dbReference>
<evidence type="ECO:0000256" key="1">
    <source>
        <dbReference type="ARBA" id="ARBA00004195"/>
    </source>
</evidence>
<dbReference type="SUPFAM" id="SSF52540">
    <property type="entry name" value="P-loop containing nucleoside triphosphate hydrolases"/>
    <property type="match status" value="2"/>
</dbReference>
<evidence type="ECO:0000256" key="3">
    <source>
        <dbReference type="ARBA" id="ARBA00004477"/>
    </source>
</evidence>
<dbReference type="InterPro" id="IPR025837">
    <property type="entry name" value="CFTR_reg_dom"/>
</dbReference>
<comment type="function">
    <text evidence="32">Epithelial ion channel that plays an important role in the regulation of epithelial ion and water transport and fluid homeostasis. Mediates the transport of chloride ions across the cell membrane. Possesses an intrinsic ATPase activity and utilizes ATP to gate its channel; the passive flow of anions through the channel is gated by cycles of ATP binding and hydrolysis by the ATP-binding domains. The ion channel is also permeable to HCO(3)(-); selectivity depends on the extracellular chloride concentration. Exerts its function also by modulating the activity of other ion channels and transporters. Contributes to the regulation of the pH and the ion content of the epithelial fluid layer.</text>
</comment>
<feature type="compositionally biased region" description="Acidic residues" evidence="33">
    <location>
        <begin position="1406"/>
        <end position="1417"/>
    </location>
</feature>
<evidence type="ECO:0000256" key="21">
    <source>
        <dbReference type="ARBA" id="ARBA00023180"/>
    </source>
</evidence>
<feature type="transmembrane region" description="Helical" evidence="32">
    <location>
        <begin position="304"/>
        <end position="326"/>
    </location>
</feature>
<organism evidence="36 37">
    <name type="scientific">Thamnophis sirtalis</name>
    <dbReference type="NCBI Taxonomy" id="35019"/>
    <lineage>
        <taxon>Eukaryota</taxon>
        <taxon>Metazoa</taxon>
        <taxon>Chordata</taxon>
        <taxon>Craniata</taxon>
        <taxon>Vertebrata</taxon>
        <taxon>Euteleostomi</taxon>
        <taxon>Lepidosauria</taxon>
        <taxon>Squamata</taxon>
        <taxon>Bifurcata</taxon>
        <taxon>Unidentata</taxon>
        <taxon>Episquamata</taxon>
        <taxon>Toxicofera</taxon>
        <taxon>Serpentes</taxon>
        <taxon>Colubroidea</taxon>
        <taxon>Colubridae</taxon>
        <taxon>Natricinae</taxon>
        <taxon>Thamnophis</taxon>
    </lineage>
</organism>
<evidence type="ECO:0000256" key="27">
    <source>
        <dbReference type="ARBA" id="ARBA00031358"/>
    </source>
</evidence>
<keyword evidence="19 32" id="KW-0472">Membrane</keyword>
<name>A0A6I9WZ35_9SAUR</name>
<evidence type="ECO:0000256" key="4">
    <source>
        <dbReference type="ARBA" id="ARBA00004520"/>
    </source>
</evidence>
<dbReference type="SUPFAM" id="SSF90123">
    <property type="entry name" value="ABC transporter transmembrane region"/>
    <property type="match status" value="3"/>
</dbReference>
<dbReference type="GO" id="GO:0055038">
    <property type="term" value="C:recycling endosome membrane"/>
    <property type="evidence" value="ECO:0007669"/>
    <property type="project" value="UniProtKB-SubCell"/>
</dbReference>
<dbReference type="GO" id="GO:0034707">
    <property type="term" value="C:chloride channel complex"/>
    <property type="evidence" value="ECO:0007669"/>
    <property type="project" value="UniProtKB-UniRule"/>
</dbReference>
<keyword evidence="13 32" id="KW-0547">Nucleotide-binding</keyword>
<feature type="transmembrane region" description="Helical" evidence="32">
    <location>
        <begin position="72"/>
        <end position="91"/>
    </location>
</feature>
<evidence type="ECO:0000256" key="13">
    <source>
        <dbReference type="ARBA" id="ARBA00022741"/>
    </source>
</evidence>
<dbReference type="Proteomes" id="UP000504617">
    <property type="component" value="Unplaced"/>
</dbReference>
<evidence type="ECO:0000256" key="14">
    <source>
        <dbReference type="ARBA" id="ARBA00022753"/>
    </source>
</evidence>
<dbReference type="GO" id="GO:0005789">
    <property type="term" value="C:endoplasmic reticulum membrane"/>
    <property type="evidence" value="ECO:0007669"/>
    <property type="project" value="UniProtKB-SubCell"/>
</dbReference>
<keyword evidence="12" id="KW-0677">Repeat</keyword>
<evidence type="ECO:0000256" key="28">
    <source>
        <dbReference type="ARBA" id="ARBA00033163"/>
    </source>
</evidence>
<evidence type="ECO:0000256" key="22">
    <source>
        <dbReference type="ARBA" id="ARBA00023214"/>
    </source>
</evidence>
<evidence type="ECO:0000256" key="17">
    <source>
        <dbReference type="ARBA" id="ARBA00022989"/>
    </source>
</evidence>
<feature type="domain" description="ABC transporter" evidence="34">
    <location>
        <begin position="423"/>
        <end position="646"/>
    </location>
</feature>
<dbReference type="InterPro" id="IPR003593">
    <property type="entry name" value="AAA+_ATPase"/>
</dbReference>
<evidence type="ECO:0000256" key="19">
    <source>
        <dbReference type="ARBA" id="ARBA00023136"/>
    </source>
</evidence>
<evidence type="ECO:0000256" key="8">
    <source>
        <dbReference type="ARBA" id="ARBA00022448"/>
    </source>
</evidence>
<evidence type="ECO:0000256" key="24">
    <source>
        <dbReference type="ARBA" id="ARBA00023303"/>
    </source>
</evidence>
<feature type="transmembrane region" description="Helical" evidence="32">
    <location>
        <begin position="851"/>
        <end position="875"/>
    </location>
</feature>
<dbReference type="RefSeq" id="XP_013908219.1">
    <property type="nucleotide sequence ID" value="XM_014052744.1"/>
</dbReference>
<evidence type="ECO:0000256" key="7">
    <source>
        <dbReference type="ARBA" id="ARBA00016668"/>
    </source>
</evidence>
<evidence type="ECO:0000256" key="11">
    <source>
        <dbReference type="ARBA" id="ARBA00022692"/>
    </source>
</evidence>
<dbReference type="GeneID" id="106538296"/>
<dbReference type="PANTHER" id="PTHR24223">
    <property type="entry name" value="ATP-BINDING CASSETTE SUB-FAMILY C"/>
    <property type="match status" value="1"/>
</dbReference>
<feature type="transmembrane region" description="Helical" evidence="32">
    <location>
        <begin position="195"/>
        <end position="215"/>
    </location>
</feature>
<dbReference type="PRINTS" id="PR01851">
    <property type="entry name" value="CYSFIBREGLTR"/>
</dbReference>
<comment type="similarity">
    <text evidence="5 32">Belongs to the ABC transporter superfamily. ABCC family. CFTR transporter (TC 3.A.1.202) subfamily.</text>
</comment>
<evidence type="ECO:0000256" key="12">
    <source>
        <dbReference type="ARBA" id="ARBA00022737"/>
    </source>
</evidence>
<dbReference type="CDD" id="cd18594">
    <property type="entry name" value="ABC_6TM_CFTR_D1"/>
    <property type="match status" value="1"/>
</dbReference>
<keyword evidence="10 32" id="KW-0597">Phosphoprotein</keyword>
<feature type="transmembrane region" description="Helical" evidence="32">
    <location>
        <begin position="119"/>
        <end position="143"/>
    </location>
</feature>
<evidence type="ECO:0000256" key="23">
    <source>
        <dbReference type="ARBA" id="ARBA00023235"/>
    </source>
</evidence>
<evidence type="ECO:0000256" key="32">
    <source>
        <dbReference type="RuleBase" id="RU362037"/>
    </source>
</evidence>
<keyword evidence="24 32" id="KW-0407">Ion channel</keyword>
<dbReference type="FunFam" id="3.40.50.300:FF:000581">
    <property type="entry name" value="Cystic fibrosis transmembrane conductance regulator"/>
    <property type="match status" value="1"/>
</dbReference>
<dbReference type="InterPro" id="IPR009147">
    <property type="entry name" value="CFTR/ABCC7"/>
</dbReference>
<feature type="transmembrane region" description="Helical" evidence="32">
    <location>
        <begin position="912"/>
        <end position="940"/>
    </location>
</feature>
<evidence type="ECO:0000256" key="31">
    <source>
        <dbReference type="ARBA" id="ARBA00048778"/>
    </source>
</evidence>
<evidence type="ECO:0000313" key="36">
    <source>
        <dbReference type="Proteomes" id="UP000504617"/>
    </source>
</evidence>
<dbReference type="EC" id="5.6.1.6" evidence="6 32"/>
<evidence type="ECO:0000256" key="16">
    <source>
        <dbReference type="ARBA" id="ARBA00022840"/>
    </source>
</evidence>
<comment type="catalytic activity">
    <reaction evidence="25">
        <text>chloride(in) = chloride(out)</text>
        <dbReference type="Rhea" id="RHEA:29823"/>
        <dbReference type="ChEBI" id="CHEBI:17996"/>
    </reaction>
</comment>
<feature type="transmembrane region" description="Helical" evidence="32">
    <location>
        <begin position="332"/>
        <end position="350"/>
    </location>
</feature>
<feature type="domain" description="ABC transmembrane type-1" evidence="35">
    <location>
        <begin position="97"/>
        <end position="352"/>
    </location>
</feature>
<dbReference type="Pfam" id="PF00664">
    <property type="entry name" value="ABC_membrane"/>
    <property type="match status" value="3"/>
</dbReference>
<feature type="region of interest" description="Disordered" evidence="33">
    <location>
        <begin position="1389"/>
        <end position="1417"/>
    </location>
</feature>
<dbReference type="CTD" id="1080"/>
<feature type="domain" description="ABC transmembrane type-1" evidence="35">
    <location>
        <begin position="1021"/>
        <end position="1129"/>
    </location>
</feature>
<keyword evidence="20 32" id="KW-0869">Chloride channel</keyword>
<protein>
    <recommendedName>
        <fullName evidence="7 32">Cystic fibrosis transmembrane conductance regulator</fullName>
        <ecNumber evidence="6 32">5.6.1.6</ecNumber>
    </recommendedName>
    <alternativeName>
        <fullName evidence="26 32">ATP-binding cassette sub-family C member 7</fullName>
    </alternativeName>
    <alternativeName>
        <fullName evidence="27 32">Channel conductance-controlling ATPase</fullName>
    </alternativeName>
    <alternativeName>
        <fullName evidence="28 32">cAMP-dependent chloride channel</fullName>
    </alternativeName>
</protein>
<keyword evidence="18 32" id="KW-0406">Ion transport</keyword>
<reference evidence="37" key="1">
    <citation type="submission" date="2025-08" db="UniProtKB">
        <authorList>
            <consortium name="RefSeq"/>
        </authorList>
    </citation>
    <scope>IDENTIFICATION</scope>
    <source>
        <tissue evidence="37">Skeletal muscle</tissue>
    </source>
</reference>
<dbReference type="InterPro" id="IPR027417">
    <property type="entry name" value="P-loop_NTPase"/>
</dbReference>
<dbReference type="KEGG" id="tsr:106538296"/>
<evidence type="ECO:0000259" key="34">
    <source>
        <dbReference type="PROSITE" id="PS50893"/>
    </source>
</evidence>
<dbReference type="OrthoDB" id="6500128at2759"/>
<keyword evidence="17 32" id="KW-1133">Transmembrane helix</keyword>
<comment type="caution">
    <text evidence="32">Lacks conserved residue(s) required for the propagation of feature annotation.</text>
</comment>
<evidence type="ECO:0000256" key="2">
    <source>
        <dbReference type="ARBA" id="ARBA00004424"/>
    </source>
</evidence>
<evidence type="ECO:0000256" key="25">
    <source>
        <dbReference type="ARBA" id="ARBA00024167"/>
    </source>
</evidence>
<keyword evidence="9" id="KW-1003">Cell membrane</keyword>
<dbReference type="PROSITE" id="PS50929">
    <property type="entry name" value="ABC_TM1F"/>
    <property type="match status" value="3"/>
</dbReference>
<keyword evidence="14" id="KW-0967">Endosome</keyword>
<evidence type="ECO:0000256" key="33">
    <source>
        <dbReference type="SAM" id="MobiDB-lite"/>
    </source>
</evidence>
<evidence type="ECO:0000256" key="18">
    <source>
        <dbReference type="ARBA" id="ARBA00023065"/>
    </source>
</evidence>
<keyword evidence="11 32" id="KW-0812">Transmembrane</keyword>
<evidence type="ECO:0000256" key="10">
    <source>
        <dbReference type="ARBA" id="ARBA00022553"/>
    </source>
</evidence>
<keyword evidence="8 32" id="KW-0813">Transport</keyword>
<proteinExistence type="inferred from homology"/>
<dbReference type="PANTHER" id="PTHR24223:SF19">
    <property type="entry name" value="CYSTIC FIBROSIS TRANSMEMBRANE CONDUCTANCE REGULATOR"/>
    <property type="match status" value="1"/>
</dbReference>
<dbReference type="PROSITE" id="PS00211">
    <property type="entry name" value="ABC_TRANSPORTER_1"/>
    <property type="match status" value="1"/>
</dbReference>
<gene>
    <name evidence="37" type="primary">CFTR</name>
</gene>
<dbReference type="GO" id="GO:0016887">
    <property type="term" value="F:ATP hydrolysis activity"/>
    <property type="evidence" value="ECO:0007669"/>
    <property type="project" value="InterPro"/>
</dbReference>
<evidence type="ECO:0000256" key="29">
    <source>
        <dbReference type="ARBA" id="ARBA00034073"/>
    </source>
</evidence>
<keyword evidence="36" id="KW-1185">Reference proteome</keyword>
<comment type="catalytic activity">
    <reaction evidence="29 32">
        <text>ATP + H2O + closed Cl(-) channel = ADP + phosphate + open Cl(-) channel.</text>
        <dbReference type="EC" id="5.6.1.6"/>
    </reaction>
</comment>
<keyword evidence="15" id="KW-0256">Endoplasmic reticulum</keyword>
<dbReference type="GO" id="GO:0140359">
    <property type="term" value="F:ABC-type transporter activity"/>
    <property type="evidence" value="ECO:0007669"/>
    <property type="project" value="InterPro"/>
</dbReference>
<keyword evidence="22 32" id="KW-0868">Chloride</keyword>
<evidence type="ECO:0000256" key="9">
    <source>
        <dbReference type="ARBA" id="ARBA00022475"/>
    </source>
</evidence>
<feature type="domain" description="ABC transmembrane type-1" evidence="35">
    <location>
        <begin position="913"/>
        <end position="993"/>
    </location>
</feature>
<dbReference type="GO" id="GO:0005260">
    <property type="term" value="F:intracellularly ATP-gated chloride channel activity"/>
    <property type="evidence" value="ECO:0007669"/>
    <property type="project" value="UniProtKB-EC"/>
</dbReference>
<evidence type="ECO:0000256" key="20">
    <source>
        <dbReference type="ARBA" id="ARBA00023173"/>
    </source>
</evidence>
<keyword evidence="16 32" id="KW-0067">ATP-binding</keyword>
<evidence type="ECO:0000313" key="37">
    <source>
        <dbReference type="RefSeq" id="XP_013908219.1"/>
    </source>
</evidence>
<evidence type="ECO:0000256" key="26">
    <source>
        <dbReference type="ARBA" id="ARBA00029720"/>
    </source>
</evidence>
<dbReference type="FunFam" id="1.20.1560.10:FF:000017">
    <property type="entry name" value="Cystic fibrosis transmembrane conductance regulator"/>
    <property type="match status" value="1"/>
</dbReference>
<accession>A0A6I9WZ35</accession>
<dbReference type="SMART" id="SM00382">
    <property type="entry name" value="AAA"/>
    <property type="match status" value="2"/>
</dbReference>
<feature type="transmembrane region" description="Helical" evidence="32">
    <location>
        <begin position="221"/>
        <end position="241"/>
    </location>
</feature>
<dbReference type="Gene3D" id="3.40.50.300">
    <property type="entry name" value="P-loop containing nucleotide triphosphate hydrolases"/>
    <property type="match status" value="3"/>
</dbReference>
<keyword evidence="21" id="KW-0325">Glycoprotein</keyword>
<dbReference type="GO" id="GO:0031901">
    <property type="term" value="C:early endosome membrane"/>
    <property type="evidence" value="ECO:0007669"/>
    <property type="project" value="UniProtKB-SubCell"/>
</dbReference>
<dbReference type="InterPro" id="IPR017871">
    <property type="entry name" value="ABC_transporter-like_CS"/>
</dbReference>
<dbReference type="Gene3D" id="1.20.1560.10">
    <property type="entry name" value="ABC transporter type 1, transmembrane domain"/>
    <property type="match status" value="3"/>
</dbReference>
<comment type="catalytic activity">
    <reaction evidence="30">
        <text>hydrogencarbonate(in) = hydrogencarbonate(out)</text>
        <dbReference type="Rhea" id="RHEA:28695"/>
        <dbReference type="ChEBI" id="CHEBI:17544"/>
    </reaction>
</comment>
<dbReference type="Pfam" id="PF00005">
    <property type="entry name" value="ABC_tran"/>
    <property type="match status" value="2"/>
</dbReference>
<dbReference type="InterPro" id="IPR036640">
    <property type="entry name" value="ABC1_TM_sf"/>
</dbReference>
<dbReference type="NCBIfam" id="TIGR01271">
    <property type="entry name" value="CFTR_protein"/>
    <property type="match status" value="1"/>
</dbReference>
<evidence type="ECO:0000256" key="6">
    <source>
        <dbReference type="ARBA" id="ARBA00012195"/>
    </source>
</evidence>
<sequence>MQRSPLEKANVFSKLFFRWTKPILQKGYRQRLELSDIYQIPASDSADNLSEKLEREWDRELASKKKPKLINALRRCFFWKFMFYGIILYLGEVTKSVQPLLLGRIIASYDPSNSLERSIAYYLAIGLCLLFIVRMLLLHPAIFGLHHIGMQIRIAMFSLIYKKILKLSSRVLDNISTGQLVSLLSNNLNKFDEGLALAHFVWIAPLQVVLLMGLLWEMLQASAFCGLAFLILIVFFQAYLGRMMMKYRDQRAGKINERLVITSEMIENIQSVKAYCWEDAMENMIENLRQSELKLTRKAAYVRYFNSSAFFFSGFFVVFLAVLPYALNHGIILRKIFTTISYCIVLRMTVTRQFPWAVQTWYDSLGTINKIQDFLQKEEYKTLEYNLTTTGLELDKVTAFWDEGSGEIFTKTKQENDNNKMSSTNGGLFFTNFTLHFTPVLKDINFKIEKGELLAVAGSTGAGKTSLLMLIMGELEPLEGKIKHSGRISFCPQVSWIMPGTIKENIIFGVSYDEYRYKSVIKACQLEEDISKFAEKDDTVLGEGGITLSGGQRARISLARAVYKDADLYLLDSPFGYLDMLTEKEIFKSCICKLIVNKTRILVTSKLEHLKKADKILILHGGCCYFYGTFSELQGQRPNLSSELMGFDHYNAERRNSILTETLRRLSIDNDGLASRHDMKKTSFKQTSDFTEKRKNSVMNALNSSRKFSLMRKTSLLVNAKEEGLGEAVERRLSLVPETEQGEAILPRSNVLNSGPTFRGQRRQSVLNLMTRTSIHPNQSIYKKGSISGIQRPSEADIYARRLSRGSLVEITEELNEDDLKECFFDDSDTMNAVTSWNTYFRYISIHKKMIFVLFICFFVFLIEVAASLVGVWHFRESARLPHPNTTESTNNYSSEVLGNSPVIVTSNSSFYIFYIYVGVADTLLALGIFRGIPLVHTLITISKKLHRKMLHAVLQAPMSSFNKLKAGGILNRFSKDIAILDDLLPLTMFDLIQVCKCYDKYCKNSDSINHDSSVMLGLSSRSPIFTHLVTSLKGLWTLRAYGRQPYFETLFHKALNLHTANWFLYLSTLRWFQMRIEMIFVIFFIVVTFVSIFTTGSGEGKVGIILTLAMNIMGTLQWAVNTSIDVDSLMRSVSRVFKFIDLPTEESKPLPASKNKELSHAVIIENVHAKEEHIWPSGGQMTVKNLTAKYVDGGLAVLENISFSIGPGQRVGLLGRTGSGKSTLLFAFLRILNTEGDIQIDGVSWNTIPVQQWRKAFGVIPQKVFIFSGSFRKNLDPYGQWSDEELWNVAEEVGNVHLCSLTLKQDLYKVHMNETFQVIKKTLKQAFANCTVILSEHRLEALLECQRYLVIEENKVKQYETIEKLLEKNPFGKAISYSDRAMLAPIYPRDSSKQRSRPQISALPEETEEDIQETRL</sequence>
<evidence type="ECO:0000256" key="30">
    <source>
        <dbReference type="ARBA" id="ARBA00044653"/>
    </source>
</evidence>
<dbReference type="GO" id="GO:0005829">
    <property type="term" value="C:cytosol"/>
    <property type="evidence" value="ECO:0007669"/>
    <property type="project" value="TreeGrafter"/>
</dbReference>
<evidence type="ECO:0000256" key="5">
    <source>
        <dbReference type="ARBA" id="ARBA00009118"/>
    </source>
</evidence>
<dbReference type="InterPro" id="IPR011527">
    <property type="entry name" value="ABC1_TM_dom"/>
</dbReference>
<evidence type="ECO:0000259" key="35">
    <source>
        <dbReference type="PROSITE" id="PS50929"/>
    </source>
</evidence>
<dbReference type="Pfam" id="PF14396">
    <property type="entry name" value="CFTR_R"/>
    <property type="match status" value="1"/>
</dbReference>